<dbReference type="Proteomes" id="UP001237207">
    <property type="component" value="Unassembled WGS sequence"/>
</dbReference>
<proteinExistence type="predicted"/>
<evidence type="ECO:0000313" key="2">
    <source>
        <dbReference type="Proteomes" id="UP001237207"/>
    </source>
</evidence>
<evidence type="ECO:0008006" key="3">
    <source>
        <dbReference type="Google" id="ProtNLM"/>
    </source>
</evidence>
<keyword evidence="2" id="KW-1185">Reference proteome</keyword>
<dbReference type="RefSeq" id="WP_307258853.1">
    <property type="nucleotide sequence ID" value="NZ_JAUSUC010000075.1"/>
</dbReference>
<dbReference type="AlphaFoldDB" id="A0AAJ1T4T9"/>
<protein>
    <recommendedName>
        <fullName evidence="3">Sin domain-containing protein</fullName>
    </recommendedName>
</protein>
<organism evidence="1 2">
    <name type="scientific">Oikeobacillus pervagus</name>
    <dbReference type="NCBI Taxonomy" id="1325931"/>
    <lineage>
        <taxon>Bacteria</taxon>
        <taxon>Bacillati</taxon>
        <taxon>Bacillota</taxon>
        <taxon>Bacilli</taxon>
        <taxon>Bacillales</taxon>
        <taxon>Bacillaceae</taxon>
        <taxon>Oikeobacillus</taxon>
    </lineage>
</organism>
<comment type="caution">
    <text evidence="1">The sequence shown here is derived from an EMBL/GenBank/DDBJ whole genome shotgun (WGS) entry which is preliminary data.</text>
</comment>
<evidence type="ECO:0000313" key="1">
    <source>
        <dbReference type="EMBL" id="MDQ0216772.1"/>
    </source>
</evidence>
<accession>A0AAJ1T4T9</accession>
<gene>
    <name evidence="1" type="ORF">J2S13_003256</name>
</gene>
<sequence>MFEANEIGVSVEEVRMFLRKGYEHNEEEEIQAFEKGRGRD</sequence>
<dbReference type="EMBL" id="JAUSUC010000075">
    <property type="protein sequence ID" value="MDQ0216772.1"/>
    <property type="molecule type" value="Genomic_DNA"/>
</dbReference>
<name>A0AAJ1T4T9_9BACI</name>
<reference evidence="1" key="1">
    <citation type="submission" date="2023-07" db="EMBL/GenBank/DDBJ databases">
        <title>Genomic Encyclopedia of Type Strains, Phase IV (KMG-IV): sequencing the most valuable type-strain genomes for metagenomic binning, comparative biology and taxonomic classification.</title>
        <authorList>
            <person name="Goeker M."/>
        </authorList>
    </citation>
    <scope>NUCLEOTIDE SEQUENCE</scope>
    <source>
        <strain evidence="1">DSM 23947</strain>
    </source>
</reference>